<dbReference type="Proteomes" id="UP000054324">
    <property type="component" value="Unassembled WGS sequence"/>
</dbReference>
<accession>A0A074ZZD6</accession>
<gene>
    <name evidence="1" type="ORF">T265_01111</name>
</gene>
<dbReference type="GeneID" id="20315299"/>
<evidence type="ECO:0000313" key="2">
    <source>
        <dbReference type="Proteomes" id="UP000054324"/>
    </source>
</evidence>
<evidence type="ECO:0000313" key="1">
    <source>
        <dbReference type="EMBL" id="KER32813.1"/>
    </source>
</evidence>
<dbReference type="OrthoDB" id="6276423at2759"/>
<dbReference type="KEGG" id="ovi:T265_01111"/>
<keyword evidence="2" id="KW-1185">Reference proteome</keyword>
<dbReference type="EMBL" id="KL596630">
    <property type="protein sequence ID" value="KER32813.1"/>
    <property type="molecule type" value="Genomic_DNA"/>
</dbReference>
<name>A0A074ZZD6_OPIVI</name>
<dbReference type="AlphaFoldDB" id="A0A074ZZD6"/>
<dbReference type="CTD" id="20315299"/>
<organism evidence="1 2">
    <name type="scientific">Opisthorchis viverrini</name>
    <name type="common">Southeast Asian liver fluke</name>
    <dbReference type="NCBI Taxonomy" id="6198"/>
    <lineage>
        <taxon>Eukaryota</taxon>
        <taxon>Metazoa</taxon>
        <taxon>Spiralia</taxon>
        <taxon>Lophotrochozoa</taxon>
        <taxon>Platyhelminthes</taxon>
        <taxon>Trematoda</taxon>
        <taxon>Digenea</taxon>
        <taxon>Opisthorchiida</taxon>
        <taxon>Opisthorchiata</taxon>
        <taxon>Opisthorchiidae</taxon>
        <taxon>Opisthorchis</taxon>
    </lineage>
</organism>
<protein>
    <submittedName>
        <fullName evidence="1">Uncharacterized protein</fullName>
    </submittedName>
</protein>
<proteinExistence type="predicted"/>
<dbReference type="RefSeq" id="XP_009163336.1">
    <property type="nucleotide sequence ID" value="XM_009165072.1"/>
</dbReference>
<sequence>MWCFTEASPLSPDNPIPGDDALLIKKRELFPELLPTSPRCKPVRDQNAPISVGRVGNINPIPFRYRGLPCNSTSAAILTMSGTPSLFRVNGSLRTA</sequence>
<reference evidence="1 2" key="1">
    <citation type="submission" date="2013-11" db="EMBL/GenBank/DDBJ databases">
        <title>Opisthorchis viverrini - life in the bile duct.</title>
        <authorList>
            <person name="Young N.D."/>
            <person name="Nagarajan N."/>
            <person name="Lin S.J."/>
            <person name="Korhonen P.K."/>
            <person name="Jex A.R."/>
            <person name="Hall R.S."/>
            <person name="Safavi-Hemami H."/>
            <person name="Kaewkong W."/>
            <person name="Bertrand D."/>
            <person name="Gao S."/>
            <person name="Seet Q."/>
            <person name="Wongkham S."/>
            <person name="Teh B.T."/>
            <person name="Wongkham C."/>
            <person name="Intapan P.M."/>
            <person name="Maleewong W."/>
            <person name="Yang X."/>
            <person name="Hu M."/>
            <person name="Wang Z."/>
            <person name="Hofmann A."/>
            <person name="Sternberg P.W."/>
            <person name="Tan P."/>
            <person name="Wang J."/>
            <person name="Gasser R.B."/>
        </authorList>
    </citation>
    <scope>NUCLEOTIDE SEQUENCE [LARGE SCALE GENOMIC DNA]</scope>
</reference>